<dbReference type="GO" id="GO:0016020">
    <property type="term" value="C:membrane"/>
    <property type="evidence" value="ECO:0007669"/>
    <property type="project" value="UniProtKB-SubCell"/>
</dbReference>
<evidence type="ECO:0000256" key="4">
    <source>
        <dbReference type="ARBA" id="ARBA00023136"/>
    </source>
</evidence>
<organism evidence="5 6">
    <name type="scientific">Pristionchus pacificus</name>
    <name type="common">Parasitic nematode worm</name>
    <dbReference type="NCBI Taxonomy" id="54126"/>
    <lineage>
        <taxon>Eukaryota</taxon>
        <taxon>Metazoa</taxon>
        <taxon>Ecdysozoa</taxon>
        <taxon>Nematoda</taxon>
        <taxon>Chromadorea</taxon>
        <taxon>Rhabditida</taxon>
        <taxon>Rhabditina</taxon>
        <taxon>Diplogasteromorpha</taxon>
        <taxon>Diplogasteroidea</taxon>
        <taxon>Neodiplogasteridae</taxon>
        <taxon>Pristionchus</taxon>
    </lineage>
</organism>
<dbReference type="InterPro" id="IPR017452">
    <property type="entry name" value="GPCR_Rhodpsn_7TM"/>
</dbReference>
<dbReference type="AlphaFoldDB" id="A0A2A6BPG5"/>
<reference evidence="5" key="2">
    <citation type="submission" date="2022-06" db="UniProtKB">
        <authorList>
            <consortium name="EnsemblMetazoa"/>
        </authorList>
    </citation>
    <scope>IDENTIFICATION</scope>
    <source>
        <strain evidence="5">PS312</strain>
    </source>
</reference>
<dbReference type="InterPro" id="IPR019425">
    <property type="entry name" value="7TM_GPCR_serpentine_rcpt_Srt"/>
</dbReference>
<accession>A0A8R1U3N1</accession>
<keyword evidence="6" id="KW-1185">Reference proteome</keyword>
<dbReference type="Gene3D" id="1.20.1070.10">
    <property type="entry name" value="Rhodopsin 7-helix transmembrane proteins"/>
    <property type="match status" value="1"/>
</dbReference>
<dbReference type="Proteomes" id="UP000005239">
    <property type="component" value="Unassembled WGS sequence"/>
</dbReference>
<dbReference type="OrthoDB" id="10017003at2759"/>
<dbReference type="PRINTS" id="PR00237">
    <property type="entry name" value="GPCRRHODOPSN"/>
</dbReference>
<reference evidence="6" key="1">
    <citation type="journal article" date="2008" name="Nat. Genet.">
        <title>The Pristionchus pacificus genome provides a unique perspective on nematode lifestyle and parasitism.</title>
        <authorList>
            <person name="Dieterich C."/>
            <person name="Clifton S.W."/>
            <person name="Schuster L.N."/>
            <person name="Chinwalla A."/>
            <person name="Delehaunty K."/>
            <person name="Dinkelacker I."/>
            <person name="Fulton L."/>
            <person name="Fulton R."/>
            <person name="Godfrey J."/>
            <person name="Minx P."/>
            <person name="Mitreva M."/>
            <person name="Roeseler W."/>
            <person name="Tian H."/>
            <person name="Witte H."/>
            <person name="Yang S.P."/>
            <person name="Wilson R.K."/>
            <person name="Sommer R.J."/>
        </authorList>
    </citation>
    <scope>NUCLEOTIDE SEQUENCE [LARGE SCALE GENOMIC DNA]</scope>
    <source>
        <strain evidence="6">PS312</strain>
    </source>
</reference>
<protein>
    <submittedName>
        <fullName evidence="5">G protein-coupled receptor</fullName>
    </submittedName>
</protein>
<dbReference type="PANTHER" id="PTHR22718:SF34">
    <property type="entry name" value="G-PROTEIN COUPLED RECEPTORS FAMILY 1 PROFILE DOMAIN-CONTAINING PROTEIN"/>
    <property type="match status" value="1"/>
</dbReference>
<keyword evidence="2" id="KW-0812">Transmembrane</keyword>
<gene>
    <name evidence="5" type="primary">WBGene00090359</name>
</gene>
<evidence type="ECO:0000256" key="3">
    <source>
        <dbReference type="ARBA" id="ARBA00022989"/>
    </source>
</evidence>
<comment type="subcellular location">
    <subcellularLocation>
        <location evidence="1">Membrane</location>
    </subcellularLocation>
</comment>
<name>A0A2A6BPG5_PRIPA</name>
<dbReference type="Pfam" id="PF10321">
    <property type="entry name" value="7TM_GPCR_Srt"/>
    <property type="match status" value="1"/>
</dbReference>
<evidence type="ECO:0000256" key="2">
    <source>
        <dbReference type="ARBA" id="ARBA00022692"/>
    </source>
</evidence>
<dbReference type="InterPro" id="IPR000276">
    <property type="entry name" value="GPCR_Rhodpsn"/>
</dbReference>
<dbReference type="PROSITE" id="PS50262">
    <property type="entry name" value="G_PROTEIN_RECEP_F1_2"/>
    <property type="match status" value="1"/>
</dbReference>
<keyword evidence="3" id="KW-1133">Transmembrane helix</keyword>
<keyword evidence="4" id="KW-0472">Membrane</keyword>
<sequence>MSDNSEENAFEFPLEELTISSFFTLPERAKDRLIVGLFLIPIIYGAIANVILFIAVLGNKSMRNTPSYFFLIEITICDLILVFFSIVHQLAGVIFRQAYYGSVYSPLNYVQFFVTQCAWWTFVCTLTITAFNRFVCIVFPQYYDMLFSRKSSLIFAFSTAAVGIAFSAPNLSPCCRLIWFFDDWVSSYYPFTTWYIQFDLAVNITASTIIIICYAFVCWRVRQVQSKARKGSKNRRELRICLQVGLMCGVYIFNFTTWNWIPYLATSRWLNAFIASTFYIQSALHPTIAFLFNGQIRNECIVLLGIKTRSQISSGLVNPSNPSGTVNRTTNATVVSARQ</sequence>
<dbReference type="CDD" id="cd00637">
    <property type="entry name" value="7tm_classA_rhodopsin-like"/>
    <property type="match status" value="1"/>
</dbReference>
<dbReference type="EnsemblMetazoa" id="PPA00805.1">
    <property type="protein sequence ID" value="PPA00805.1"/>
    <property type="gene ID" value="WBGene00090359"/>
</dbReference>
<dbReference type="PANTHER" id="PTHR22718">
    <property type="entry name" value="SERPENTINE RECEPTOR, CLASS X"/>
    <property type="match status" value="1"/>
</dbReference>
<proteinExistence type="predicted"/>
<dbReference type="SUPFAM" id="SSF81321">
    <property type="entry name" value="Family A G protein-coupled receptor-like"/>
    <property type="match status" value="1"/>
</dbReference>
<accession>A0A2A6BPG5</accession>
<dbReference type="GO" id="GO:0004930">
    <property type="term" value="F:G protein-coupled receptor activity"/>
    <property type="evidence" value="ECO:0007669"/>
    <property type="project" value="InterPro"/>
</dbReference>
<evidence type="ECO:0000256" key="1">
    <source>
        <dbReference type="ARBA" id="ARBA00004370"/>
    </source>
</evidence>
<evidence type="ECO:0000313" key="5">
    <source>
        <dbReference type="EnsemblMetazoa" id="PPA00805.1"/>
    </source>
</evidence>
<evidence type="ECO:0000313" key="6">
    <source>
        <dbReference type="Proteomes" id="UP000005239"/>
    </source>
</evidence>